<name>A0YGC6_9GAMM</name>
<dbReference type="Gene3D" id="1.10.357.10">
    <property type="entry name" value="Tetracycline Repressor, domain 2"/>
    <property type="match status" value="1"/>
</dbReference>
<dbReference type="Pfam" id="PF00440">
    <property type="entry name" value="TetR_N"/>
    <property type="match status" value="1"/>
</dbReference>
<evidence type="ECO:0000313" key="4">
    <source>
        <dbReference type="EMBL" id="EAW30152.1"/>
    </source>
</evidence>
<evidence type="ECO:0000313" key="5">
    <source>
        <dbReference type="Proteomes" id="UP000004931"/>
    </source>
</evidence>
<evidence type="ECO:0000256" key="1">
    <source>
        <dbReference type="ARBA" id="ARBA00023125"/>
    </source>
</evidence>
<dbReference type="PANTHER" id="PTHR43479">
    <property type="entry name" value="ACREF/ENVCD OPERON REPRESSOR-RELATED"/>
    <property type="match status" value="1"/>
</dbReference>
<dbReference type="PROSITE" id="PS50977">
    <property type="entry name" value="HTH_TETR_2"/>
    <property type="match status" value="1"/>
</dbReference>
<dbReference type="PANTHER" id="PTHR43479:SF11">
    <property type="entry name" value="ACREF_ENVCD OPERON REPRESSOR-RELATED"/>
    <property type="match status" value="1"/>
</dbReference>
<dbReference type="PRINTS" id="PR00455">
    <property type="entry name" value="HTHTETR"/>
</dbReference>
<gene>
    <name evidence="4" type="ORF">GP2143_11282</name>
</gene>
<keyword evidence="1 2" id="KW-0238">DNA-binding</keyword>
<proteinExistence type="predicted"/>
<dbReference type="SUPFAM" id="SSF46689">
    <property type="entry name" value="Homeodomain-like"/>
    <property type="match status" value="1"/>
</dbReference>
<keyword evidence="5" id="KW-1185">Reference proteome</keyword>
<comment type="caution">
    <text evidence="4">The sequence shown here is derived from an EMBL/GenBank/DDBJ whole genome shotgun (WGS) entry which is preliminary data.</text>
</comment>
<feature type="domain" description="HTH tetR-type" evidence="3">
    <location>
        <begin position="12"/>
        <end position="72"/>
    </location>
</feature>
<dbReference type="InterPro" id="IPR009057">
    <property type="entry name" value="Homeodomain-like_sf"/>
</dbReference>
<evidence type="ECO:0000256" key="2">
    <source>
        <dbReference type="PROSITE-ProRule" id="PRU00335"/>
    </source>
</evidence>
<dbReference type="InterPro" id="IPR050624">
    <property type="entry name" value="HTH-type_Tx_Regulator"/>
</dbReference>
<dbReference type="STRING" id="247633.GP2143_11282"/>
<dbReference type="Proteomes" id="UP000004931">
    <property type="component" value="Unassembled WGS sequence"/>
</dbReference>
<organism evidence="4 5">
    <name type="scientific">marine gamma proteobacterium HTCC2143</name>
    <dbReference type="NCBI Taxonomy" id="247633"/>
    <lineage>
        <taxon>Bacteria</taxon>
        <taxon>Pseudomonadati</taxon>
        <taxon>Pseudomonadota</taxon>
        <taxon>Gammaproteobacteria</taxon>
        <taxon>Cellvibrionales</taxon>
        <taxon>Spongiibacteraceae</taxon>
        <taxon>BD1-7 clade</taxon>
    </lineage>
</organism>
<dbReference type="GO" id="GO:0003677">
    <property type="term" value="F:DNA binding"/>
    <property type="evidence" value="ECO:0007669"/>
    <property type="project" value="UniProtKB-UniRule"/>
</dbReference>
<dbReference type="OrthoDB" id="155497at2"/>
<dbReference type="eggNOG" id="COG1309">
    <property type="taxonomic scope" value="Bacteria"/>
</dbReference>
<dbReference type="EMBL" id="AAVT01000010">
    <property type="protein sequence ID" value="EAW30152.1"/>
    <property type="molecule type" value="Genomic_DNA"/>
</dbReference>
<dbReference type="InterPro" id="IPR001647">
    <property type="entry name" value="HTH_TetR"/>
</dbReference>
<feature type="DNA-binding region" description="H-T-H motif" evidence="2">
    <location>
        <begin position="35"/>
        <end position="54"/>
    </location>
</feature>
<dbReference type="AlphaFoldDB" id="A0YGC6"/>
<accession>A0YGC6</accession>
<sequence>MVVKKRTRLSAEDRRKHLLDCARDLIQENGVSGFTMEALATKADVSNPLVYKYFDTRLELLQELWTREYERFSTSIREEMYSAKNFEDIVRLFVNLNFDETSMGGIIHILGAQPEVGEVTREKQISNLSKAGNFLVKTVSETYYLTQPQAVHVISLASGASQAAARHYARDGGDRKKLVEDTISFVIKGVEAFKA</sequence>
<evidence type="ECO:0000259" key="3">
    <source>
        <dbReference type="PROSITE" id="PS50977"/>
    </source>
</evidence>
<protein>
    <submittedName>
        <fullName evidence="4">Transcriptional Regulator, TetR family protein</fullName>
    </submittedName>
</protein>
<reference evidence="4 5" key="1">
    <citation type="journal article" date="2010" name="J. Bacteriol.">
        <title>Genome sequence of the oligotrophic marine Gammaproteobacterium HTCC2143, isolated from the Oregon Coast.</title>
        <authorList>
            <person name="Oh H.M."/>
            <person name="Kang I."/>
            <person name="Ferriera S."/>
            <person name="Giovannoni S.J."/>
            <person name="Cho J.C."/>
        </authorList>
    </citation>
    <scope>NUCLEOTIDE SEQUENCE [LARGE SCALE GENOMIC DNA]</scope>
    <source>
        <strain evidence="4 5">HTCC2143</strain>
    </source>
</reference>